<sequence length="240" mass="27718">MTELDPFTIQEIELLEYQKNAFRKLYNVITWLFSGEYNFLPFKGFLLYGPPGTGKTEIAKQVSKKVAQAFPTVKIMFVDGADIASPKWGDAEKKLQSVFHVSEHEKKIIIFDDIECLMISRSASLAKEWHYSINSVLFHALDFIDPSKCIVISTTNRFDLVDEALKSRFYPIEIPYVPKEELYNLLENTLKKLELPDSVKVEIGSRIRKKIENREIIELRRVLQEITLSVFTYIAEGDIS</sequence>
<organism evidence="2">
    <name type="scientific">candidate division WOR-3 bacterium</name>
    <dbReference type="NCBI Taxonomy" id="2052148"/>
    <lineage>
        <taxon>Bacteria</taxon>
        <taxon>Bacteria division WOR-3</taxon>
    </lineage>
</organism>
<proteinExistence type="predicted"/>
<dbReference type="InterPro" id="IPR003593">
    <property type="entry name" value="AAA+_ATPase"/>
</dbReference>
<dbReference type="InterPro" id="IPR027417">
    <property type="entry name" value="P-loop_NTPase"/>
</dbReference>
<dbReference type="PANTHER" id="PTHR23074">
    <property type="entry name" value="AAA DOMAIN-CONTAINING"/>
    <property type="match status" value="1"/>
</dbReference>
<evidence type="ECO:0000313" key="2">
    <source>
        <dbReference type="EMBL" id="HEN28425.1"/>
    </source>
</evidence>
<dbReference type="GO" id="GO:0016887">
    <property type="term" value="F:ATP hydrolysis activity"/>
    <property type="evidence" value="ECO:0007669"/>
    <property type="project" value="InterPro"/>
</dbReference>
<dbReference type="InterPro" id="IPR003959">
    <property type="entry name" value="ATPase_AAA_core"/>
</dbReference>
<protein>
    <submittedName>
        <fullName evidence="2">AAA family ATPase</fullName>
    </submittedName>
</protein>
<evidence type="ECO:0000259" key="1">
    <source>
        <dbReference type="SMART" id="SM00382"/>
    </source>
</evidence>
<name>A0A7C2K5F5_UNCW3</name>
<dbReference type="EMBL" id="DSOL01000205">
    <property type="protein sequence ID" value="HEN28425.1"/>
    <property type="molecule type" value="Genomic_DNA"/>
</dbReference>
<dbReference type="PANTHER" id="PTHR23074:SF83">
    <property type="entry name" value="VACUOLAR PROTEIN SORTING-ASSOCIATED PROTEIN 4A"/>
    <property type="match status" value="1"/>
</dbReference>
<gene>
    <name evidence="2" type="ORF">ENQ77_07255</name>
</gene>
<dbReference type="InterPro" id="IPR050304">
    <property type="entry name" value="MT-severing_AAA_ATPase"/>
</dbReference>
<accession>A0A7C2K5F5</accession>
<dbReference type="GO" id="GO:0005524">
    <property type="term" value="F:ATP binding"/>
    <property type="evidence" value="ECO:0007669"/>
    <property type="project" value="InterPro"/>
</dbReference>
<dbReference type="SMART" id="SM00382">
    <property type="entry name" value="AAA"/>
    <property type="match status" value="1"/>
</dbReference>
<comment type="caution">
    <text evidence="2">The sequence shown here is derived from an EMBL/GenBank/DDBJ whole genome shotgun (WGS) entry which is preliminary data.</text>
</comment>
<dbReference type="AlphaFoldDB" id="A0A7C2K5F5"/>
<dbReference type="Gene3D" id="3.40.50.300">
    <property type="entry name" value="P-loop containing nucleotide triphosphate hydrolases"/>
    <property type="match status" value="1"/>
</dbReference>
<dbReference type="SUPFAM" id="SSF52540">
    <property type="entry name" value="P-loop containing nucleoside triphosphate hydrolases"/>
    <property type="match status" value="1"/>
</dbReference>
<dbReference type="Pfam" id="PF00004">
    <property type="entry name" value="AAA"/>
    <property type="match status" value="1"/>
</dbReference>
<feature type="domain" description="AAA+ ATPase" evidence="1">
    <location>
        <begin position="41"/>
        <end position="179"/>
    </location>
</feature>
<reference evidence="2" key="1">
    <citation type="journal article" date="2020" name="mSystems">
        <title>Genome- and Community-Level Interaction Insights into Carbon Utilization and Element Cycling Functions of Hydrothermarchaeota in Hydrothermal Sediment.</title>
        <authorList>
            <person name="Zhou Z."/>
            <person name="Liu Y."/>
            <person name="Xu W."/>
            <person name="Pan J."/>
            <person name="Luo Z.H."/>
            <person name="Li M."/>
        </authorList>
    </citation>
    <scope>NUCLEOTIDE SEQUENCE [LARGE SCALE GENOMIC DNA]</scope>
    <source>
        <strain evidence="2">SpSt-34</strain>
    </source>
</reference>